<evidence type="ECO:0000256" key="4">
    <source>
        <dbReference type="ARBA" id="ARBA00023014"/>
    </source>
</evidence>
<dbReference type="GO" id="GO:0046872">
    <property type="term" value="F:metal ion binding"/>
    <property type="evidence" value="ECO:0007669"/>
    <property type="project" value="UniProtKB-KW"/>
</dbReference>
<organism evidence="5 6">
    <name type="scientific">Clostridium saccharobutylicum</name>
    <dbReference type="NCBI Taxonomy" id="169679"/>
    <lineage>
        <taxon>Bacteria</taxon>
        <taxon>Bacillati</taxon>
        <taxon>Bacillota</taxon>
        <taxon>Clostridia</taxon>
        <taxon>Eubacteriales</taxon>
        <taxon>Clostridiaceae</taxon>
        <taxon>Clostridium</taxon>
    </lineage>
</organism>
<dbReference type="AlphaFoldDB" id="A0A1S8NIF7"/>
<reference evidence="5 6" key="1">
    <citation type="submission" date="2016-05" db="EMBL/GenBank/DDBJ databases">
        <title>Microbial solvent formation.</title>
        <authorList>
            <person name="Poehlein A."/>
            <person name="Montoya Solano J.D."/>
            <person name="Flitsch S."/>
            <person name="Krabben P."/>
            <person name="Duerre P."/>
            <person name="Daniel R."/>
        </authorList>
    </citation>
    <scope>NUCLEOTIDE SEQUENCE [LARGE SCALE GENOMIC DNA]</scope>
    <source>
        <strain evidence="5 6">L1-8</strain>
    </source>
</reference>
<dbReference type="InterPro" id="IPR058240">
    <property type="entry name" value="rSAM_sf"/>
</dbReference>
<dbReference type="SUPFAM" id="SSF102114">
    <property type="entry name" value="Radical SAM enzymes"/>
    <property type="match status" value="1"/>
</dbReference>
<evidence type="ECO:0000313" key="6">
    <source>
        <dbReference type="Proteomes" id="UP000191154"/>
    </source>
</evidence>
<evidence type="ECO:0000256" key="2">
    <source>
        <dbReference type="ARBA" id="ARBA00022723"/>
    </source>
</evidence>
<evidence type="ECO:0000313" key="5">
    <source>
        <dbReference type="EMBL" id="OOM16264.1"/>
    </source>
</evidence>
<dbReference type="GO" id="GO:0003824">
    <property type="term" value="F:catalytic activity"/>
    <property type="evidence" value="ECO:0007669"/>
    <property type="project" value="InterPro"/>
</dbReference>
<keyword evidence="1" id="KW-0949">S-adenosyl-L-methionine</keyword>
<dbReference type="InterPro" id="IPR007197">
    <property type="entry name" value="rSAM"/>
</dbReference>
<gene>
    <name evidence="5" type="primary">moaA_6</name>
    <name evidence="5" type="ORF">CLOSAC_05350</name>
</gene>
<dbReference type="PANTHER" id="PTHR11228:SF7">
    <property type="entry name" value="PQQA PEPTIDE CYCLASE"/>
    <property type="match status" value="1"/>
</dbReference>
<dbReference type="GO" id="GO:0051536">
    <property type="term" value="F:iron-sulfur cluster binding"/>
    <property type="evidence" value="ECO:0007669"/>
    <property type="project" value="UniProtKB-KW"/>
</dbReference>
<name>A0A1S8NIF7_CLOSA</name>
<dbReference type="RefSeq" id="WP_176127337.1">
    <property type="nucleotide sequence ID" value="NZ_LZYZ01000001.1"/>
</dbReference>
<keyword evidence="4" id="KW-0411">Iron-sulfur</keyword>
<dbReference type="Gene3D" id="3.20.20.70">
    <property type="entry name" value="Aldolase class I"/>
    <property type="match status" value="1"/>
</dbReference>
<keyword evidence="3" id="KW-0408">Iron</keyword>
<evidence type="ECO:0000256" key="3">
    <source>
        <dbReference type="ARBA" id="ARBA00023004"/>
    </source>
</evidence>
<keyword evidence="2" id="KW-0479">Metal-binding</keyword>
<dbReference type="PANTHER" id="PTHR11228">
    <property type="entry name" value="RADICAL SAM DOMAIN PROTEIN"/>
    <property type="match status" value="1"/>
</dbReference>
<comment type="caution">
    <text evidence="5">The sequence shown here is derived from an EMBL/GenBank/DDBJ whole genome shotgun (WGS) entry which is preliminary data.</text>
</comment>
<dbReference type="SFLD" id="SFLDS00029">
    <property type="entry name" value="Radical_SAM"/>
    <property type="match status" value="1"/>
</dbReference>
<dbReference type="InterPro" id="IPR013785">
    <property type="entry name" value="Aldolase_TIM"/>
</dbReference>
<protein>
    <submittedName>
        <fullName evidence="5">Cyclic pyranopterin monophosphate synthase</fullName>
    </submittedName>
</protein>
<dbReference type="Proteomes" id="UP000191154">
    <property type="component" value="Unassembled WGS sequence"/>
</dbReference>
<dbReference type="EMBL" id="LZYZ01000001">
    <property type="protein sequence ID" value="OOM16264.1"/>
    <property type="molecule type" value="Genomic_DNA"/>
</dbReference>
<proteinExistence type="predicted"/>
<dbReference type="CDD" id="cd01335">
    <property type="entry name" value="Radical_SAM"/>
    <property type="match status" value="1"/>
</dbReference>
<sequence length="410" mass="47793">MNKVEIINKLNREEVIEYLKAEGVIIYGFGRVGKNVLKAFNKHGIPVKYIWDINAKDLNNNSQEPNYDYNDKNVLIILTLSSETLCKSIEKEFLKYGFTNILNYSNEIISHLLCGIYPKFDPRICNKCLVDGGGCKEYKKNLLNYSDGNNKLILDRLSLTITTKCTLKCKDCCRYTNLYEKHMHKEYNFDEFSECWHKFLYSVKYIYQVGVAGGELFLHKDLKRILELLINTKKVGVIYITTNATVKLEKEVIEILKNEKIVVQVDLYGNNLSNQIQNHNGEFIGKLIENNITYSIIDNENGTWYDFGDFSDRKRNVEQLKDIYNKCCRRDCFEISPDYNFVICGRQSTMKDLKVMNEKELDSVDLKNNSEIEIENKINNLINKEYLDICNYCDGSDEKNIVRAGVQQYF</sequence>
<evidence type="ECO:0000256" key="1">
    <source>
        <dbReference type="ARBA" id="ARBA00022691"/>
    </source>
</evidence>
<accession>A0A1S8NIF7</accession>
<dbReference type="InterPro" id="IPR050377">
    <property type="entry name" value="Radical_SAM_PqqE_MftC-like"/>
</dbReference>